<dbReference type="PROSITE" id="PS51393">
    <property type="entry name" value="LIPOXYGENASE_3"/>
    <property type="match status" value="1"/>
</dbReference>
<dbReference type="InterPro" id="IPR013819">
    <property type="entry name" value="LipOase_C"/>
</dbReference>
<keyword evidence="3" id="KW-1133">Transmembrane helix</keyword>
<gene>
    <name evidence="5" type="ORF">Q4Q40_04250</name>
</gene>
<evidence type="ECO:0000256" key="3">
    <source>
        <dbReference type="SAM" id="Phobius"/>
    </source>
</evidence>
<keyword evidence="3" id="KW-0472">Membrane</keyword>
<feature type="transmembrane region" description="Helical" evidence="3">
    <location>
        <begin position="6"/>
        <end position="24"/>
    </location>
</feature>
<keyword evidence="6" id="KW-1185">Reference proteome</keyword>
<accession>A0ABT8WJU8</accession>
<name>A0ABT8WJU8_9FLAO</name>
<dbReference type="EMBL" id="JAUOEL010000001">
    <property type="protein sequence ID" value="MDO5973387.1"/>
    <property type="molecule type" value="Genomic_DNA"/>
</dbReference>
<dbReference type="RefSeq" id="WP_303300473.1">
    <property type="nucleotide sequence ID" value="NZ_BAABDA010000042.1"/>
</dbReference>
<evidence type="ECO:0000256" key="2">
    <source>
        <dbReference type="ARBA" id="ARBA00023002"/>
    </source>
</evidence>
<keyword evidence="2" id="KW-0560">Oxidoreductase</keyword>
<dbReference type="Gene3D" id="3.10.450.60">
    <property type="match status" value="1"/>
</dbReference>
<proteinExistence type="predicted"/>
<dbReference type="Gene3D" id="1.20.245.10">
    <property type="entry name" value="Lipoxygenase-1, Domain 5"/>
    <property type="match status" value="1"/>
</dbReference>
<comment type="caution">
    <text evidence="5">The sequence shown here is derived from an EMBL/GenBank/DDBJ whole genome shotgun (WGS) entry which is preliminary data.</text>
</comment>
<dbReference type="PANTHER" id="PTHR11771">
    <property type="entry name" value="LIPOXYGENASE"/>
    <property type="match status" value="1"/>
</dbReference>
<evidence type="ECO:0000259" key="4">
    <source>
        <dbReference type="PROSITE" id="PS51393"/>
    </source>
</evidence>
<dbReference type="Proteomes" id="UP001176806">
    <property type="component" value="Unassembled WGS sequence"/>
</dbReference>
<organism evidence="5 6">
    <name type="scientific">Flavivirga jejuensis</name>
    <dbReference type="NCBI Taxonomy" id="870487"/>
    <lineage>
        <taxon>Bacteria</taxon>
        <taxon>Pseudomonadati</taxon>
        <taxon>Bacteroidota</taxon>
        <taxon>Flavobacteriia</taxon>
        <taxon>Flavobacteriales</taxon>
        <taxon>Flavobacteriaceae</taxon>
        <taxon>Flavivirga</taxon>
    </lineage>
</organism>
<sequence>MNLKIILLLVGLALLIIAIFYFLKRRKDYGSHIPKLPLRLLGFVNIPAVPFQLKEIPKTLLRLGLRANATTQAKWGLNNFYQIDENDENGYSYLYGRGKNVEVAAEDARQSLKSDLEKSVVSVELTSSKLKSRLSTNKHLKASNNEDPITLLSLTHPEQFTMSWTTFNGVYDNAQKFLPEMIGTMTDVDIANKAFWPTIAKHGFAYNLLILKKVEGATLVSDYKKAFGSAWTSDIEKLQQDGLLYAIDLRMYSSLPVSEVKGSPRYTPATLTLLAQNTDKSLQPIAVLLVHPNENDTTIYSFGVCTNGSWLYALIAAKTSITLYGIWMGHVYHWHIVSAALLMTLNNNVEETHPLRVFMAPHSEFIIPFNDTLLLLWKNIAPPTSVSSAEQFLKMTDDFAKGRTFLQDDPGTTLKNNGIKMSDFSDKTDWDQFPIAGELLSVFNAVGKYVTVFVQQTWATDADVVEDKQLQAWIASSSNPEDGNVAGIPTPDSRENLITILNSLLFRLTAHGASRLNTTANPVLSFVPNLPPCLQRTQIPLPTDELSTTDLLTYLPKTGTIGEMITFLFTFVFSSPYIPYLPISGNETELIWGNDPKEPRNAALIDLRIFMQKFIESFEAPHSAQLYQWPRNIET</sequence>
<reference evidence="5" key="1">
    <citation type="submission" date="2023-07" db="EMBL/GenBank/DDBJ databases">
        <title>Two novel species in the genus Flavivirga.</title>
        <authorList>
            <person name="Kwon K."/>
        </authorList>
    </citation>
    <scope>NUCLEOTIDE SEQUENCE</scope>
    <source>
        <strain evidence="5">KACC 14158</strain>
    </source>
</reference>
<dbReference type="SUPFAM" id="SSF48484">
    <property type="entry name" value="Lipoxigenase"/>
    <property type="match status" value="1"/>
</dbReference>
<keyword evidence="1" id="KW-0479">Metal-binding</keyword>
<evidence type="ECO:0000313" key="6">
    <source>
        <dbReference type="Proteomes" id="UP001176806"/>
    </source>
</evidence>
<dbReference type="InterPro" id="IPR036226">
    <property type="entry name" value="LipOase_C_sf"/>
</dbReference>
<dbReference type="Pfam" id="PF00305">
    <property type="entry name" value="Lipoxygenase"/>
    <property type="match status" value="1"/>
</dbReference>
<keyword evidence="3" id="KW-0812">Transmembrane</keyword>
<evidence type="ECO:0000256" key="1">
    <source>
        <dbReference type="ARBA" id="ARBA00022723"/>
    </source>
</evidence>
<dbReference type="InterPro" id="IPR000907">
    <property type="entry name" value="LipOase"/>
</dbReference>
<protein>
    <submittedName>
        <fullName evidence="5">Lipoxygenase family protein</fullName>
    </submittedName>
</protein>
<evidence type="ECO:0000313" key="5">
    <source>
        <dbReference type="EMBL" id="MDO5973387.1"/>
    </source>
</evidence>
<feature type="domain" description="Lipoxygenase" evidence="4">
    <location>
        <begin position="235"/>
        <end position="635"/>
    </location>
</feature>